<comment type="caution">
    <text evidence="4">The sequence shown here is derived from an EMBL/GenBank/DDBJ whole genome shotgun (WGS) entry which is preliminary data.</text>
</comment>
<dbReference type="SUPFAM" id="SSF55729">
    <property type="entry name" value="Acyl-CoA N-acyltransferases (Nat)"/>
    <property type="match status" value="1"/>
</dbReference>
<dbReference type="InterPro" id="IPR016181">
    <property type="entry name" value="Acyl_CoA_acyltransferase"/>
</dbReference>
<dbReference type="GO" id="GO:0016747">
    <property type="term" value="F:acyltransferase activity, transferring groups other than amino-acyl groups"/>
    <property type="evidence" value="ECO:0007669"/>
    <property type="project" value="InterPro"/>
</dbReference>
<gene>
    <name evidence="4" type="ORF">JF887_10630</name>
</gene>
<dbReference type="CDD" id="cd04301">
    <property type="entry name" value="NAT_SF"/>
    <property type="match status" value="1"/>
</dbReference>
<dbReference type="PROSITE" id="PS51186">
    <property type="entry name" value="GNAT"/>
    <property type="match status" value="1"/>
</dbReference>
<feature type="domain" description="N-acetyltransferase" evidence="3">
    <location>
        <begin position="1"/>
        <end position="128"/>
    </location>
</feature>
<name>A0A934KI38_9BACT</name>
<dbReference type="EMBL" id="JAEKNN010000053">
    <property type="protein sequence ID" value="MBJ7609866.1"/>
    <property type="molecule type" value="Genomic_DNA"/>
</dbReference>
<dbReference type="InterPro" id="IPR050832">
    <property type="entry name" value="Bact_Acetyltransf"/>
</dbReference>
<protein>
    <submittedName>
        <fullName evidence="4">GNAT family N-acetyltransferase</fullName>
    </submittedName>
</protein>
<evidence type="ECO:0000259" key="3">
    <source>
        <dbReference type="PROSITE" id="PS51186"/>
    </source>
</evidence>
<dbReference type="Pfam" id="PF00583">
    <property type="entry name" value="Acetyltransf_1"/>
    <property type="match status" value="1"/>
</dbReference>
<proteinExistence type="predicted"/>
<evidence type="ECO:0000313" key="5">
    <source>
        <dbReference type="Proteomes" id="UP000614410"/>
    </source>
</evidence>
<dbReference type="InterPro" id="IPR000182">
    <property type="entry name" value="GNAT_dom"/>
</dbReference>
<sequence length="129" mass="14337">MEAAPLFDHPPQPSWVASFLIQPTHHLLIAYRGGRAVGFVTGVEMIHPDKGTEMFVYELGVAPDQRQRGVAKALLNELTSVARQRRCYGMWVLTDEDNVAAVSAYRSSGAHDDGEPLMLTWDWRTPGDS</sequence>
<organism evidence="4 5">
    <name type="scientific">Candidatus Amunia macphersoniae</name>
    <dbReference type="NCBI Taxonomy" id="3127014"/>
    <lineage>
        <taxon>Bacteria</taxon>
        <taxon>Bacillati</taxon>
        <taxon>Candidatus Dormiibacterota</taxon>
        <taxon>Candidatus Dormibacteria</taxon>
        <taxon>Candidatus Aeolococcales</taxon>
        <taxon>Candidatus Aeolococcaceae</taxon>
        <taxon>Candidatus Amunia</taxon>
    </lineage>
</organism>
<dbReference type="Proteomes" id="UP000614410">
    <property type="component" value="Unassembled WGS sequence"/>
</dbReference>
<dbReference type="AlphaFoldDB" id="A0A934KI38"/>
<reference evidence="4 5" key="1">
    <citation type="submission" date="2020-10" db="EMBL/GenBank/DDBJ databases">
        <title>Ca. Dormibacterota MAGs.</title>
        <authorList>
            <person name="Montgomery K."/>
        </authorList>
    </citation>
    <scope>NUCLEOTIDE SEQUENCE [LARGE SCALE GENOMIC DNA]</scope>
    <source>
        <strain evidence="4">Mitchell_Peninsula_5</strain>
    </source>
</reference>
<evidence type="ECO:0000256" key="2">
    <source>
        <dbReference type="ARBA" id="ARBA00023315"/>
    </source>
</evidence>
<evidence type="ECO:0000313" key="4">
    <source>
        <dbReference type="EMBL" id="MBJ7609866.1"/>
    </source>
</evidence>
<evidence type="ECO:0000256" key="1">
    <source>
        <dbReference type="ARBA" id="ARBA00022679"/>
    </source>
</evidence>
<dbReference type="Gene3D" id="3.40.630.30">
    <property type="match status" value="1"/>
</dbReference>
<dbReference type="PANTHER" id="PTHR43877">
    <property type="entry name" value="AMINOALKYLPHOSPHONATE N-ACETYLTRANSFERASE-RELATED-RELATED"/>
    <property type="match status" value="1"/>
</dbReference>
<accession>A0A934KI38</accession>
<keyword evidence="2" id="KW-0012">Acyltransferase</keyword>
<keyword evidence="1" id="KW-0808">Transferase</keyword>